<dbReference type="SMART" id="SM00028">
    <property type="entry name" value="TPR"/>
    <property type="match status" value="1"/>
</dbReference>
<evidence type="ECO:0000313" key="4">
    <source>
        <dbReference type="Proteomes" id="UP001363010"/>
    </source>
</evidence>
<evidence type="ECO:0000256" key="2">
    <source>
        <dbReference type="SAM" id="SignalP"/>
    </source>
</evidence>
<accession>A0ABU8W0U0</accession>
<comment type="caution">
    <text evidence="3">The sequence shown here is derived from an EMBL/GenBank/DDBJ whole genome shotgun (WGS) entry which is preliminary data.</text>
</comment>
<dbReference type="Proteomes" id="UP001363010">
    <property type="component" value="Unassembled WGS sequence"/>
</dbReference>
<keyword evidence="4" id="KW-1185">Reference proteome</keyword>
<gene>
    <name evidence="3" type="ORF">WKW80_13225</name>
</gene>
<sequence>MARKALIAACYLMAISLPAWSAGSENDASPSRSDPDFVAGEKAVKAEQWPVAVKYLTNVVQRDAASADAWNYLGYSYRHMNEMDKSFAAYDKALQINPKHRNAREYLGEAYLQAGRLEDAEGQLKALDKLCFLPCEQYRELKEKIADYKKAHVAK</sequence>
<dbReference type="RefSeq" id="WP_340364012.1">
    <property type="nucleotide sequence ID" value="NZ_JBBKZV010000006.1"/>
</dbReference>
<dbReference type="InterPro" id="IPR019734">
    <property type="entry name" value="TPR_rpt"/>
</dbReference>
<feature type="chain" id="PRO_5046867313" evidence="2">
    <location>
        <begin position="22"/>
        <end position="155"/>
    </location>
</feature>
<dbReference type="PROSITE" id="PS50293">
    <property type="entry name" value="TPR_REGION"/>
    <property type="match status" value="1"/>
</dbReference>
<proteinExistence type="predicted"/>
<feature type="signal peptide" evidence="2">
    <location>
        <begin position="1"/>
        <end position="21"/>
    </location>
</feature>
<protein>
    <submittedName>
        <fullName evidence="3">Tetratricopeptide repeat protein</fullName>
    </submittedName>
</protein>
<reference evidence="3 4" key="1">
    <citation type="submission" date="2024-03" db="EMBL/GenBank/DDBJ databases">
        <title>Novel species of the genus Variovorax.</title>
        <authorList>
            <person name="Liu Q."/>
            <person name="Xin Y.-H."/>
        </authorList>
    </citation>
    <scope>NUCLEOTIDE SEQUENCE [LARGE SCALE GENOMIC DNA]</scope>
    <source>
        <strain evidence="3 4">KACC 18501</strain>
    </source>
</reference>
<keyword evidence="1" id="KW-0802">TPR repeat</keyword>
<keyword evidence="2" id="KW-0732">Signal</keyword>
<dbReference type="Pfam" id="PF00515">
    <property type="entry name" value="TPR_1"/>
    <property type="match status" value="1"/>
</dbReference>
<name>A0ABU8W0U0_9BURK</name>
<dbReference type="EMBL" id="JBBKZV010000006">
    <property type="protein sequence ID" value="MEJ8822982.1"/>
    <property type="molecule type" value="Genomic_DNA"/>
</dbReference>
<evidence type="ECO:0000256" key="1">
    <source>
        <dbReference type="PROSITE-ProRule" id="PRU00339"/>
    </source>
</evidence>
<feature type="repeat" description="TPR" evidence="1">
    <location>
        <begin position="67"/>
        <end position="100"/>
    </location>
</feature>
<dbReference type="SUPFAM" id="SSF48452">
    <property type="entry name" value="TPR-like"/>
    <property type="match status" value="1"/>
</dbReference>
<dbReference type="InterPro" id="IPR011990">
    <property type="entry name" value="TPR-like_helical_dom_sf"/>
</dbReference>
<evidence type="ECO:0000313" key="3">
    <source>
        <dbReference type="EMBL" id="MEJ8822982.1"/>
    </source>
</evidence>
<dbReference type="PROSITE" id="PS50005">
    <property type="entry name" value="TPR"/>
    <property type="match status" value="1"/>
</dbReference>
<organism evidence="3 4">
    <name type="scientific">Variovorax humicola</name>
    <dbReference type="NCBI Taxonomy" id="1769758"/>
    <lineage>
        <taxon>Bacteria</taxon>
        <taxon>Pseudomonadati</taxon>
        <taxon>Pseudomonadota</taxon>
        <taxon>Betaproteobacteria</taxon>
        <taxon>Burkholderiales</taxon>
        <taxon>Comamonadaceae</taxon>
        <taxon>Variovorax</taxon>
    </lineage>
</organism>
<dbReference type="Gene3D" id="1.25.40.10">
    <property type="entry name" value="Tetratricopeptide repeat domain"/>
    <property type="match status" value="1"/>
</dbReference>